<organism evidence="1 2">
    <name type="scientific">Vespula maculifrons</name>
    <name type="common">Eastern yellow jacket</name>
    <name type="synonym">Wasp</name>
    <dbReference type="NCBI Taxonomy" id="7453"/>
    <lineage>
        <taxon>Eukaryota</taxon>
        <taxon>Metazoa</taxon>
        <taxon>Ecdysozoa</taxon>
        <taxon>Arthropoda</taxon>
        <taxon>Hexapoda</taxon>
        <taxon>Insecta</taxon>
        <taxon>Pterygota</taxon>
        <taxon>Neoptera</taxon>
        <taxon>Endopterygota</taxon>
        <taxon>Hymenoptera</taxon>
        <taxon>Apocrita</taxon>
        <taxon>Aculeata</taxon>
        <taxon>Vespoidea</taxon>
        <taxon>Vespidae</taxon>
        <taxon>Vespinae</taxon>
        <taxon>Vespula</taxon>
    </lineage>
</organism>
<dbReference type="Proteomes" id="UP001607303">
    <property type="component" value="Unassembled WGS sequence"/>
</dbReference>
<name>A0ABD2BD55_VESMC</name>
<comment type="caution">
    <text evidence="1">The sequence shown here is derived from an EMBL/GenBank/DDBJ whole genome shotgun (WGS) entry which is preliminary data.</text>
</comment>
<evidence type="ECO:0000313" key="1">
    <source>
        <dbReference type="EMBL" id="KAL2730615.1"/>
    </source>
</evidence>
<reference evidence="1 2" key="1">
    <citation type="journal article" date="2024" name="Ann. Entomol. Soc. Am.">
        <title>Genomic analyses of the southern and eastern yellowjacket wasps (Hymenoptera: Vespidae) reveal evolutionary signatures of social life.</title>
        <authorList>
            <person name="Catto M.A."/>
            <person name="Caine P.B."/>
            <person name="Orr S.E."/>
            <person name="Hunt B.G."/>
            <person name="Goodisman M.A.D."/>
        </authorList>
    </citation>
    <scope>NUCLEOTIDE SEQUENCE [LARGE SCALE GENOMIC DNA]</scope>
    <source>
        <strain evidence="1">232</strain>
        <tissue evidence="1">Head and thorax</tissue>
    </source>
</reference>
<proteinExistence type="predicted"/>
<dbReference type="EMBL" id="JAYRBN010000091">
    <property type="protein sequence ID" value="KAL2730615.1"/>
    <property type="molecule type" value="Genomic_DNA"/>
</dbReference>
<evidence type="ECO:0000313" key="2">
    <source>
        <dbReference type="Proteomes" id="UP001607303"/>
    </source>
</evidence>
<dbReference type="AlphaFoldDB" id="A0ABD2BD55"/>
<protein>
    <submittedName>
        <fullName evidence="1">Uncharacterized protein</fullName>
    </submittedName>
</protein>
<gene>
    <name evidence="1" type="ORF">V1477_016426</name>
</gene>
<keyword evidence="2" id="KW-1185">Reference proteome</keyword>
<sequence>FLDWKHERNEQALFLLGINALVLYAKAFPRSVENQKDARSLTQTEAQGLSFVFPISKATIRVDIPDDGFRAVNWITSALIQFYAC</sequence>
<accession>A0ABD2BD55</accession>
<feature type="non-terminal residue" evidence="1">
    <location>
        <position position="1"/>
    </location>
</feature>